<organism evidence="1 2">
    <name type="scientific">Shivajiella indica</name>
    <dbReference type="NCBI Taxonomy" id="872115"/>
    <lineage>
        <taxon>Bacteria</taxon>
        <taxon>Pseudomonadati</taxon>
        <taxon>Bacteroidota</taxon>
        <taxon>Cytophagia</taxon>
        <taxon>Cytophagales</taxon>
        <taxon>Cyclobacteriaceae</taxon>
        <taxon>Shivajiella</taxon>
    </lineage>
</organism>
<evidence type="ECO:0000313" key="2">
    <source>
        <dbReference type="Proteomes" id="UP001597414"/>
    </source>
</evidence>
<sequence length="284" mass="32323">MKFNILPSLFLIILLGISCMQNDPEVLPEILLESPESVSAVRVTIHSRLINDGTGGVVRRGLTISRQPNPDLQNTVQDDERFYGAYDSKIFDLQPNTKFYVRAFVQNKAGLAYSNEIVFETLPEADYSLLETGPGGGLIFIDMGNYDWGWRYMEALSFESLYYNTFWFDHQFIPLGTSNTIGSGEINSYLYNQKNRAINQLSSMHVLADFNQNGYKDWFLPSIDELKEIREKLYLNELVGFEGGTYWSSTEKDNMQGLLLDFSTGEVTSEYKAIGNKIIAVRLF</sequence>
<dbReference type="PROSITE" id="PS51257">
    <property type="entry name" value="PROKAR_LIPOPROTEIN"/>
    <property type="match status" value="1"/>
</dbReference>
<name>A0ABW5BE45_9BACT</name>
<keyword evidence="2" id="KW-1185">Reference proteome</keyword>
<dbReference type="EMBL" id="JBHUIV010000034">
    <property type="protein sequence ID" value="MFD2203681.1"/>
    <property type="molecule type" value="Genomic_DNA"/>
</dbReference>
<evidence type="ECO:0008006" key="3">
    <source>
        <dbReference type="Google" id="ProtNLM"/>
    </source>
</evidence>
<accession>A0ABW5BE45</accession>
<comment type="caution">
    <text evidence="1">The sequence shown here is derived from an EMBL/GenBank/DDBJ whole genome shotgun (WGS) entry which is preliminary data.</text>
</comment>
<gene>
    <name evidence="1" type="ORF">ACFSKV_19050</name>
</gene>
<dbReference type="Proteomes" id="UP001597414">
    <property type="component" value="Unassembled WGS sequence"/>
</dbReference>
<dbReference type="RefSeq" id="WP_380806511.1">
    <property type="nucleotide sequence ID" value="NZ_JBHUIV010000034.1"/>
</dbReference>
<protein>
    <recommendedName>
        <fullName evidence="3">DUF1566 domain-containing protein</fullName>
    </recommendedName>
</protein>
<reference evidence="2" key="1">
    <citation type="journal article" date="2019" name="Int. J. Syst. Evol. Microbiol.">
        <title>The Global Catalogue of Microorganisms (GCM) 10K type strain sequencing project: providing services to taxonomists for standard genome sequencing and annotation.</title>
        <authorList>
            <consortium name="The Broad Institute Genomics Platform"/>
            <consortium name="The Broad Institute Genome Sequencing Center for Infectious Disease"/>
            <person name="Wu L."/>
            <person name="Ma J."/>
        </authorList>
    </citation>
    <scope>NUCLEOTIDE SEQUENCE [LARGE SCALE GENOMIC DNA]</scope>
    <source>
        <strain evidence="2">KCTC 19812</strain>
    </source>
</reference>
<evidence type="ECO:0000313" key="1">
    <source>
        <dbReference type="EMBL" id="MFD2203681.1"/>
    </source>
</evidence>
<proteinExistence type="predicted"/>